<feature type="compositionally biased region" description="Acidic residues" evidence="1">
    <location>
        <begin position="21"/>
        <end position="37"/>
    </location>
</feature>
<evidence type="ECO:0000256" key="1">
    <source>
        <dbReference type="SAM" id="MobiDB-lite"/>
    </source>
</evidence>
<dbReference type="SUPFAM" id="SSF51905">
    <property type="entry name" value="FAD/NAD(P)-binding domain"/>
    <property type="match status" value="1"/>
</dbReference>
<reference evidence="2 3" key="1">
    <citation type="submission" date="2024-09" db="EMBL/GenBank/DDBJ databases">
        <authorList>
            <person name="Sun Q."/>
            <person name="Mori K."/>
        </authorList>
    </citation>
    <scope>NUCLEOTIDE SEQUENCE [LARGE SCALE GENOMIC DNA]</scope>
    <source>
        <strain evidence="2 3">JCM 3028</strain>
    </source>
</reference>
<dbReference type="PANTHER" id="PTHR42716:SF1">
    <property type="entry name" value="SLL0471 PROTEIN"/>
    <property type="match status" value="1"/>
</dbReference>
<keyword evidence="3" id="KW-1185">Reference proteome</keyword>
<accession>A0ABV5TKT5</accession>
<dbReference type="GO" id="GO:0016491">
    <property type="term" value="F:oxidoreductase activity"/>
    <property type="evidence" value="ECO:0007669"/>
    <property type="project" value="UniProtKB-KW"/>
</dbReference>
<name>A0ABV5TKT5_9ACTN</name>
<dbReference type="Gene3D" id="3.50.50.60">
    <property type="entry name" value="FAD/NAD(P)-binding domain"/>
    <property type="match status" value="1"/>
</dbReference>
<proteinExistence type="predicted"/>
<keyword evidence="2" id="KW-0560">Oxidoreductase</keyword>
<dbReference type="RefSeq" id="WP_344746003.1">
    <property type="nucleotide sequence ID" value="NZ_BAAAWW010000081.1"/>
</dbReference>
<feature type="region of interest" description="Disordered" evidence="1">
    <location>
        <begin position="1"/>
        <end position="49"/>
    </location>
</feature>
<dbReference type="EC" id="1.-.-.-" evidence="2"/>
<evidence type="ECO:0000313" key="3">
    <source>
        <dbReference type="Proteomes" id="UP001589610"/>
    </source>
</evidence>
<sequence length="596" mass="64455">MKLTGQSRPDGEIAESGENGENGEDPGGDENAGDDESAGSAEGAKNGERAVRTTMMGETPEVVEISADAVVVGGGLGGVAAALALLRAGRTVILTEEYDWLGGQLTSQAVPPDEHSWVERFGVTASYRALREGIRGYYRDHYPLTARSRAWRELNPGAGHVSRLCHEPRVAVAVIEAMLAPYRGSGRLRVLQPYRPVGAEVDGDRVRAVRLEHRDGGGEVTAVAPYVLDATETGELLPLTGTEYVTGFESQGDTGEPSAPAEAQPMNMQAVSVCFALDHVDGDHTIDKPAAYEFWRSYQPGFWGDRLLSWRCPHPRTLEIVERSFTPNPDDDPLLVEADQRLNPGDANLWTFRRIAARRNFADGAYDSDITLVNWPMIDYLEGPVIDVPDAAAHVAAARELSRSVLYWMQTEAPRADGGTGFPGLRLRGDVTGGGEGGLAQAPYIRESRRVRALYTVAEQDLSLAVRGDKGAVSYADSVGVGMYRIDLHPSTGGDNYIDVASSPFEIPLGALVPQRMTNLLPASKNIGTTHITNGAYRLHPVEWNVGEAAGALAAFCLDNATTPHAVREDEGLLADFQRRLTREGVELRWPQVTGY</sequence>
<dbReference type="InterPro" id="IPR036188">
    <property type="entry name" value="FAD/NAD-bd_sf"/>
</dbReference>
<organism evidence="2 3">
    <name type="scientific">Streptosporangium vulgare</name>
    <dbReference type="NCBI Taxonomy" id="46190"/>
    <lineage>
        <taxon>Bacteria</taxon>
        <taxon>Bacillati</taxon>
        <taxon>Actinomycetota</taxon>
        <taxon>Actinomycetes</taxon>
        <taxon>Streptosporangiales</taxon>
        <taxon>Streptosporangiaceae</taxon>
        <taxon>Streptosporangium</taxon>
    </lineage>
</organism>
<dbReference type="Proteomes" id="UP001589610">
    <property type="component" value="Unassembled WGS sequence"/>
</dbReference>
<dbReference type="InterPro" id="IPR005288">
    <property type="entry name" value="NadB"/>
</dbReference>
<dbReference type="EMBL" id="JBHMBS010000017">
    <property type="protein sequence ID" value="MFB9679731.1"/>
    <property type="molecule type" value="Genomic_DNA"/>
</dbReference>
<comment type="caution">
    <text evidence="2">The sequence shown here is derived from an EMBL/GenBank/DDBJ whole genome shotgun (WGS) entry which is preliminary data.</text>
</comment>
<gene>
    <name evidence="2" type="ORF">ACFFRH_29965</name>
</gene>
<dbReference type="PANTHER" id="PTHR42716">
    <property type="entry name" value="L-ASPARTATE OXIDASE"/>
    <property type="match status" value="1"/>
</dbReference>
<protein>
    <submittedName>
        <fullName evidence="2">FAD-dependent oxidoreductase</fullName>
        <ecNumber evidence="2">1.-.-.-</ecNumber>
    </submittedName>
</protein>
<dbReference type="Pfam" id="PF12831">
    <property type="entry name" value="FAD_oxidored"/>
    <property type="match status" value="1"/>
</dbReference>
<evidence type="ECO:0000313" key="2">
    <source>
        <dbReference type="EMBL" id="MFB9679731.1"/>
    </source>
</evidence>